<dbReference type="GO" id="GO:0004049">
    <property type="term" value="F:anthranilate synthase activity"/>
    <property type="evidence" value="ECO:0007669"/>
    <property type="project" value="UniProtKB-EC"/>
</dbReference>
<dbReference type="RefSeq" id="WP_095523426.1">
    <property type="nucleotide sequence ID" value="NZ_MDUX01000006.1"/>
</dbReference>
<proteinExistence type="predicted"/>
<dbReference type="PANTHER" id="PTHR43418">
    <property type="entry name" value="MULTIFUNCTIONAL TRYPTOPHAN BIOSYNTHESIS PROTEIN-RELATED"/>
    <property type="match status" value="1"/>
</dbReference>
<dbReference type="GO" id="GO:0005829">
    <property type="term" value="C:cytosol"/>
    <property type="evidence" value="ECO:0007669"/>
    <property type="project" value="TreeGrafter"/>
</dbReference>
<evidence type="ECO:0000313" key="4">
    <source>
        <dbReference type="EMBL" id="PAS93823.1"/>
    </source>
</evidence>
<dbReference type="InterPro" id="IPR006221">
    <property type="entry name" value="TrpG/PapA_dom"/>
</dbReference>
<dbReference type="PANTHER" id="PTHR43418:SF4">
    <property type="entry name" value="MULTIFUNCTIONAL TRYPTOPHAN BIOSYNTHESIS PROTEIN"/>
    <property type="match status" value="1"/>
</dbReference>
<organism evidence="4 5">
    <name type="scientific">Candidatus Dactylopiibacterium carminicum</name>
    <dbReference type="NCBI Taxonomy" id="857335"/>
    <lineage>
        <taxon>Bacteria</taxon>
        <taxon>Pseudomonadati</taxon>
        <taxon>Pseudomonadota</taxon>
        <taxon>Betaproteobacteria</taxon>
        <taxon>Rhodocyclales</taxon>
        <taxon>Rhodocyclaceae</taxon>
        <taxon>Candidatus Dactylopiibacterium</taxon>
    </lineage>
</organism>
<dbReference type="EMBL" id="MDUX01000006">
    <property type="protein sequence ID" value="KAF7600349.1"/>
    <property type="molecule type" value="Genomic_DNA"/>
</dbReference>
<evidence type="ECO:0000313" key="6">
    <source>
        <dbReference type="Proteomes" id="UP000623509"/>
    </source>
</evidence>
<dbReference type="PRINTS" id="PR00096">
    <property type="entry name" value="GATASE"/>
</dbReference>
<dbReference type="Pfam" id="PF00117">
    <property type="entry name" value="GATase"/>
    <property type="match status" value="1"/>
</dbReference>
<evidence type="ECO:0000259" key="2">
    <source>
        <dbReference type="Pfam" id="PF00117"/>
    </source>
</evidence>
<keyword evidence="6" id="KW-1185">Reference proteome</keyword>
<reference evidence="4 5" key="2">
    <citation type="submission" date="2017-07" db="EMBL/GenBank/DDBJ databases">
        <title>Candidatus Dactylopiibacterium carminicum, a nitrogen-fixing symbiont of the cochineal insect Dactylopius coccus and Dactylopius opuntiae (Hemiptera: Coccoidea: Dactylopiidae).</title>
        <authorList>
            <person name="Vera A."/>
        </authorList>
    </citation>
    <scope>NUCLEOTIDE SEQUENCE [LARGE SCALE GENOMIC DNA]</scope>
    <source>
        <strain evidence="4 5">NFDCM</strain>
    </source>
</reference>
<evidence type="ECO:0000256" key="1">
    <source>
        <dbReference type="ARBA" id="ARBA00022962"/>
    </source>
</evidence>
<gene>
    <name evidence="3" type="ORF">BGI27_02930</name>
    <name evidence="4" type="ORF">CGU29_06195</name>
</gene>
<comment type="caution">
    <text evidence="4">The sequence shown here is derived from an EMBL/GenBank/DDBJ whole genome shotgun (WGS) entry which is preliminary data.</text>
</comment>
<keyword evidence="1 3" id="KW-0315">Glutamine amidotransferase</keyword>
<dbReference type="GO" id="GO:0000162">
    <property type="term" value="P:L-tryptophan biosynthetic process"/>
    <property type="evidence" value="ECO:0007669"/>
    <property type="project" value="TreeGrafter"/>
</dbReference>
<dbReference type="AlphaFoldDB" id="A0A272EUQ0"/>
<dbReference type="PRINTS" id="PR00097">
    <property type="entry name" value="ANTSNTHASEII"/>
</dbReference>
<keyword evidence="4" id="KW-0456">Lyase</keyword>
<dbReference type="EMBL" id="NMRN01000012">
    <property type="protein sequence ID" value="PAS93823.1"/>
    <property type="molecule type" value="Genomic_DNA"/>
</dbReference>
<sequence>MLLMIDNYDSFTYNLVQYFGELGADVRVYRNDAITVSEIEALAPERIVISPGPCSPAEAGISVQTIRHFAGKLPILGVCLGHQSIGAAFGGKIVHARQLMHGKTSPILHADKGVFQGLPNPFIATRYHSLAIERESCPDSLEITAWTEDGEIMGVQHKTLPIEGVQFHPESICTEHGHRLLQNFLER</sequence>
<protein>
    <submittedName>
        <fullName evidence="4">Anthranilate/aminodeoxychorismate synthase component II</fullName>
        <ecNumber evidence="3 4">4.1.3.27</ecNumber>
    </submittedName>
    <submittedName>
        <fullName evidence="3">Type 1 glutamine amidotransferase</fullName>
    </submittedName>
</protein>
<name>A0A272EUQ0_9RHOO</name>
<feature type="domain" description="Glutamine amidotransferase" evidence="2">
    <location>
        <begin position="3"/>
        <end position="185"/>
    </location>
</feature>
<dbReference type="NCBIfam" id="TIGR00566">
    <property type="entry name" value="trpG_papA"/>
    <property type="match status" value="1"/>
</dbReference>
<dbReference type="PROSITE" id="PS51273">
    <property type="entry name" value="GATASE_TYPE_1"/>
    <property type="match status" value="1"/>
</dbReference>
<dbReference type="PRINTS" id="PR00099">
    <property type="entry name" value="CPSGATASE"/>
</dbReference>
<dbReference type="SUPFAM" id="SSF52317">
    <property type="entry name" value="Class I glutamine amidotransferase-like"/>
    <property type="match status" value="1"/>
</dbReference>
<dbReference type="InterPro" id="IPR017926">
    <property type="entry name" value="GATASE"/>
</dbReference>
<dbReference type="Proteomes" id="UP000623509">
    <property type="component" value="Unassembled WGS sequence"/>
</dbReference>
<dbReference type="InterPro" id="IPR029062">
    <property type="entry name" value="Class_I_gatase-like"/>
</dbReference>
<dbReference type="InterPro" id="IPR050472">
    <property type="entry name" value="Anth_synth/Amidotransfase"/>
</dbReference>
<dbReference type="Proteomes" id="UP000216107">
    <property type="component" value="Unassembled WGS sequence"/>
</dbReference>
<evidence type="ECO:0000313" key="3">
    <source>
        <dbReference type="EMBL" id="KAF7600349.1"/>
    </source>
</evidence>
<accession>A0A272EUQ0</accession>
<dbReference type="CDD" id="cd01743">
    <property type="entry name" value="GATase1_Anthranilate_Synthase"/>
    <property type="match status" value="1"/>
</dbReference>
<dbReference type="FunFam" id="3.40.50.880:FF:000003">
    <property type="entry name" value="Anthranilate synthase component II"/>
    <property type="match status" value="1"/>
</dbReference>
<dbReference type="EC" id="4.1.3.27" evidence="3 4"/>
<dbReference type="OrthoDB" id="9786812at2"/>
<reference evidence="3 6" key="1">
    <citation type="submission" date="2016-08" db="EMBL/GenBank/DDBJ databases">
        <title>Candidatus Dactylopiibacterium carminicum genome sequence.</title>
        <authorList>
            <person name="Ramirez-Puebla S.T."/>
            <person name="Ormeno-Orrillo E."/>
            <person name="Vera-Ponce De Leon A."/>
            <person name="Luis L."/>
            <person name="Sanchez-Flores A."/>
            <person name="Monica R."/>
            <person name="Martinez-Romero E."/>
        </authorList>
    </citation>
    <scope>NUCLEOTIDE SEQUENCE [LARGE SCALE GENOMIC DNA]</scope>
    <source>
        <strain evidence="3">END1</strain>
    </source>
</reference>
<evidence type="ECO:0000313" key="5">
    <source>
        <dbReference type="Proteomes" id="UP000216107"/>
    </source>
</evidence>
<dbReference type="Gene3D" id="3.40.50.880">
    <property type="match status" value="1"/>
</dbReference>